<gene>
    <name evidence="1" type="ORF">B1L04_21545</name>
</gene>
<comment type="caution">
    <text evidence="1">The sequence shown here is derived from an EMBL/GenBank/DDBJ whole genome shotgun (WGS) entry which is preliminary data.</text>
</comment>
<dbReference type="EMBL" id="MVGR01000005">
    <property type="protein sequence ID" value="OPF15137.1"/>
    <property type="molecule type" value="Genomic_DNA"/>
</dbReference>
<proteinExistence type="predicted"/>
<dbReference type="AlphaFoldDB" id="A0A1V4BM40"/>
<dbReference type="RefSeq" id="WP_079209336.1">
    <property type="nucleotide sequence ID" value="NZ_MVGR01000005.1"/>
</dbReference>
<name>A0A1V4BM40_MICAE</name>
<evidence type="ECO:0008006" key="3">
    <source>
        <dbReference type="Google" id="ProtNLM"/>
    </source>
</evidence>
<organism evidence="1 2">
    <name type="scientific">Microcystis aeruginosa KW</name>
    <dbReference type="NCBI Taxonomy" id="1960155"/>
    <lineage>
        <taxon>Bacteria</taxon>
        <taxon>Bacillati</taxon>
        <taxon>Cyanobacteriota</taxon>
        <taxon>Cyanophyceae</taxon>
        <taxon>Oscillatoriophycideae</taxon>
        <taxon>Chroococcales</taxon>
        <taxon>Microcystaceae</taxon>
        <taxon>Microcystis</taxon>
    </lineage>
</organism>
<protein>
    <recommendedName>
        <fullName evidence="3">CopG family transcriptional regulator</fullName>
    </recommendedName>
</protein>
<reference evidence="1 2" key="1">
    <citation type="submission" date="2017-02" db="EMBL/GenBank/DDBJ databases">
        <title>Genome sequence of Microcystis aeruginosa KW.</title>
        <authorList>
            <person name="Oh H.-M."/>
            <person name="Ahn C.-Y."/>
            <person name="Jeong H."/>
            <person name="Srivastava A."/>
            <person name="Lee H.-G."/>
            <person name="Kang S.-R."/>
        </authorList>
    </citation>
    <scope>NUCLEOTIDE SEQUENCE [LARGE SCALE GENOMIC DNA]</scope>
    <source>
        <strain evidence="1 2">KW</strain>
    </source>
</reference>
<accession>A0A1V4BM40</accession>
<dbReference type="Proteomes" id="UP000189835">
    <property type="component" value="Unassembled WGS sequence"/>
</dbReference>
<sequence length="85" mass="9911">MRKQSTEIKDIEEIAQQAHLGKDVSEHFTGNFQVKQQINLDFPPELLRSIDVECQLQNMNRQDWIKMVCVEKLRAIQSSRIANTV</sequence>
<evidence type="ECO:0000313" key="2">
    <source>
        <dbReference type="Proteomes" id="UP000189835"/>
    </source>
</evidence>
<evidence type="ECO:0000313" key="1">
    <source>
        <dbReference type="EMBL" id="OPF15137.1"/>
    </source>
</evidence>